<organism evidence="15 16">
    <name type="scientific">Engystomops pustulosus</name>
    <name type="common">Tungara frog</name>
    <name type="synonym">Physalaemus pustulosus</name>
    <dbReference type="NCBI Taxonomy" id="76066"/>
    <lineage>
        <taxon>Eukaryota</taxon>
        <taxon>Metazoa</taxon>
        <taxon>Chordata</taxon>
        <taxon>Craniata</taxon>
        <taxon>Vertebrata</taxon>
        <taxon>Euteleostomi</taxon>
        <taxon>Amphibia</taxon>
        <taxon>Batrachia</taxon>
        <taxon>Anura</taxon>
        <taxon>Neobatrachia</taxon>
        <taxon>Hyloidea</taxon>
        <taxon>Leptodactylidae</taxon>
        <taxon>Leiuperinae</taxon>
        <taxon>Engystomops</taxon>
    </lineage>
</organism>
<keyword evidence="6 13" id="KW-0479">Metal-binding</keyword>
<keyword evidence="12" id="KW-0472">Membrane</keyword>
<dbReference type="InterPro" id="IPR050182">
    <property type="entry name" value="Cytochrome_P450_fam2"/>
</dbReference>
<evidence type="ECO:0000256" key="5">
    <source>
        <dbReference type="ARBA" id="ARBA00022617"/>
    </source>
</evidence>
<dbReference type="GO" id="GO:0008392">
    <property type="term" value="F:arachidonate epoxygenase activity"/>
    <property type="evidence" value="ECO:0007669"/>
    <property type="project" value="TreeGrafter"/>
</dbReference>
<evidence type="ECO:0000256" key="9">
    <source>
        <dbReference type="ARBA" id="ARBA00023002"/>
    </source>
</evidence>
<accession>A0AAV7BJ48</accession>
<evidence type="ECO:0000256" key="6">
    <source>
        <dbReference type="ARBA" id="ARBA00022723"/>
    </source>
</evidence>
<dbReference type="PRINTS" id="PR00463">
    <property type="entry name" value="EP450I"/>
</dbReference>
<dbReference type="PRINTS" id="PR01684">
    <property type="entry name" value="EP450ICYP2A"/>
</dbReference>
<dbReference type="Pfam" id="PF00067">
    <property type="entry name" value="p450"/>
    <property type="match status" value="1"/>
</dbReference>
<dbReference type="GO" id="GO:0005506">
    <property type="term" value="F:iron ion binding"/>
    <property type="evidence" value="ECO:0007669"/>
    <property type="project" value="InterPro"/>
</dbReference>
<keyword evidence="16" id="KW-1185">Reference proteome</keyword>
<dbReference type="InterPro" id="IPR017972">
    <property type="entry name" value="Cyt_P450_CS"/>
</dbReference>
<keyword evidence="9 14" id="KW-0560">Oxidoreductase</keyword>
<evidence type="ECO:0000256" key="4">
    <source>
        <dbReference type="ARBA" id="ARBA00010617"/>
    </source>
</evidence>
<dbReference type="PANTHER" id="PTHR24300">
    <property type="entry name" value="CYTOCHROME P450 508A4-RELATED"/>
    <property type="match status" value="1"/>
</dbReference>
<dbReference type="InterPro" id="IPR036396">
    <property type="entry name" value="Cyt_P450_sf"/>
</dbReference>
<dbReference type="InterPro" id="IPR002401">
    <property type="entry name" value="Cyt_P450_E_grp-I"/>
</dbReference>
<comment type="subcellular location">
    <subcellularLocation>
        <location evidence="3">Endoplasmic reticulum membrane</location>
        <topology evidence="3">Peripheral membrane protein</topology>
    </subcellularLocation>
    <subcellularLocation>
        <location evidence="2">Microsome membrane</location>
        <topology evidence="2">Peripheral membrane protein</topology>
    </subcellularLocation>
</comment>
<evidence type="ECO:0000256" key="14">
    <source>
        <dbReference type="RuleBase" id="RU000461"/>
    </source>
</evidence>
<evidence type="ECO:0000256" key="13">
    <source>
        <dbReference type="PIRSR" id="PIRSR602401-1"/>
    </source>
</evidence>
<dbReference type="InterPro" id="IPR008067">
    <property type="entry name" value="Cyt_P450_E_grp-I_CYP2A-like"/>
</dbReference>
<dbReference type="InterPro" id="IPR001128">
    <property type="entry name" value="Cyt_P450"/>
</dbReference>
<dbReference type="GO" id="GO:0019373">
    <property type="term" value="P:epoxygenase P450 pathway"/>
    <property type="evidence" value="ECO:0007669"/>
    <property type="project" value="TreeGrafter"/>
</dbReference>
<evidence type="ECO:0000256" key="7">
    <source>
        <dbReference type="ARBA" id="ARBA00022824"/>
    </source>
</evidence>
<dbReference type="GO" id="GO:0005789">
    <property type="term" value="C:endoplasmic reticulum membrane"/>
    <property type="evidence" value="ECO:0007669"/>
    <property type="project" value="UniProtKB-SubCell"/>
</dbReference>
<keyword evidence="11 14" id="KW-0503">Monooxygenase</keyword>
<dbReference type="GO" id="GO:0020037">
    <property type="term" value="F:heme binding"/>
    <property type="evidence" value="ECO:0007669"/>
    <property type="project" value="InterPro"/>
</dbReference>
<dbReference type="EMBL" id="WNYA01000005">
    <property type="protein sequence ID" value="KAG8572444.1"/>
    <property type="molecule type" value="Genomic_DNA"/>
</dbReference>
<dbReference type="PANTHER" id="PTHR24300:SF405">
    <property type="entry name" value="CYTOCHROME P450 2G1"/>
    <property type="match status" value="1"/>
</dbReference>
<evidence type="ECO:0000256" key="12">
    <source>
        <dbReference type="ARBA" id="ARBA00023136"/>
    </source>
</evidence>
<dbReference type="Proteomes" id="UP000824782">
    <property type="component" value="Unassembled WGS sequence"/>
</dbReference>
<evidence type="ECO:0000256" key="2">
    <source>
        <dbReference type="ARBA" id="ARBA00004174"/>
    </source>
</evidence>
<gene>
    <name evidence="15" type="ORF">GDO81_012046</name>
</gene>
<dbReference type="GO" id="GO:0016712">
    <property type="term" value="F:oxidoreductase activity, acting on paired donors, with incorporation or reduction of molecular oxygen, reduced flavin or flavoprotein as one donor, and incorporation of one atom of oxygen"/>
    <property type="evidence" value="ECO:0007669"/>
    <property type="project" value="InterPro"/>
</dbReference>
<dbReference type="AlphaFoldDB" id="A0AAV7BJ48"/>
<name>A0AAV7BJ48_ENGPU</name>
<evidence type="ECO:0000256" key="1">
    <source>
        <dbReference type="ARBA" id="ARBA00001971"/>
    </source>
</evidence>
<proteinExistence type="inferred from homology"/>
<comment type="cofactor">
    <cofactor evidence="1 13">
        <name>heme</name>
        <dbReference type="ChEBI" id="CHEBI:30413"/>
    </cofactor>
</comment>
<protein>
    <submittedName>
        <fullName evidence="15">Uncharacterized protein</fullName>
    </submittedName>
</protein>
<dbReference type="Gene3D" id="1.10.630.10">
    <property type="entry name" value="Cytochrome P450"/>
    <property type="match status" value="1"/>
</dbReference>
<sequence length="368" mass="42844">MRRFTLSTLRNFGMGKRSLEERVQEEAQCLGEELLKRSDAFFDPTFLFSLAVSNVVCSVVFEDRYDYEDKDFLNMLALMKETFYLVTSPWSQIFDLAPNLLKHFPGPQDRLFKNFDKLKEYVMEKIKEHEQTLDENCPRDYIDCFLIKRNQEKNNPNTEFKYENLVVNLMDLFLAATETTSTTLSYAIIILLKYPKITKKMQDEIDHIIGNSRCPSLEDRIKMPFTDAVIHEIHRFTDIAPLGVPRATSQDTVFRGYYIPKGATVFPMITSVLKDSKYFKDPKIFDPAHFLDEHGNFKKIEAFIPFSIGKRACPGEGLARMEIFLFLTYLLQKFDLKCDKEPEDIDISPVPNRGSYVPQPYQMSVTVR</sequence>
<evidence type="ECO:0000256" key="3">
    <source>
        <dbReference type="ARBA" id="ARBA00004406"/>
    </source>
</evidence>
<evidence type="ECO:0000313" key="15">
    <source>
        <dbReference type="EMBL" id="KAG8572444.1"/>
    </source>
</evidence>
<dbReference type="PROSITE" id="PS00086">
    <property type="entry name" value="CYTOCHROME_P450"/>
    <property type="match status" value="1"/>
</dbReference>
<dbReference type="PRINTS" id="PR00385">
    <property type="entry name" value="P450"/>
</dbReference>
<keyword evidence="8" id="KW-0492">Microsome</keyword>
<keyword evidence="5 13" id="KW-0349">Heme</keyword>
<dbReference type="FunFam" id="1.10.630.10:FF:000238">
    <property type="entry name" value="Cytochrome P450 2A6"/>
    <property type="match status" value="1"/>
</dbReference>
<evidence type="ECO:0000256" key="10">
    <source>
        <dbReference type="ARBA" id="ARBA00023004"/>
    </source>
</evidence>
<keyword evidence="10 13" id="KW-0408">Iron</keyword>
<evidence type="ECO:0000256" key="11">
    <source>
        <dbReference type="ARBA" id="ARBA00023033"/>
    </source>
</evidence>
<comment type="caution">
    <text evidence="15">The sequence shown here is derived from an EMBL/GenBank/DDBJ whole genome shotgun (WGS) entry which is preliminary data.</text>
</comment>
<comment type="similarity">
    <text evidence="4 14">Belongs to the cytochrome P450 family.</text>
</comment>
<evidence type="ECO:0000256" key="8">
    <source>
        <dbReference type="ARBA" id="ARBA00022848"/>
    </source>
</evidence>
<dbReference type="SUPFAM" id="SSF48264">
    <property type="entry name" value="Cytochrome P450"/>
    <property type="match status" value="1"/>
</dbReference>
<dbReference type="GO" id="GO:0006805">
    <property type="term" value="P:xenobiotic metabolic process"/>
    <property type="evidence" value="ECO:0007669"/>
    <property type="project" value="TreeGrafter"/>
</dbReference>
<reference evidence="15" key="1">
    <citation type="thesis" date="2020" institute="ProQuest LLC" country="789 East Eisenhower Parkway, Ann Arbor, MI, USA">
        <title>Comparative Genomics and Chromosome Evolution.</title>
        <authorList>
            <person name="Mudd A.B."/>
        </authorList>
    </citation>
    <scope>NUCLEOTIDE SEQUENCE</scope>
    <source>
        <strain evidence="15">237g6f4</strain>
        <tissue evidence="15">Blood</tissue>
    </source>
</reference>
<keyword evidence="7" id="KW-0256">Endoplasmic reticulum</keyword>
<feature type="binding site" description="axial binding residue" evidence="13">
    <location>
        <position position="313"/>
    </location>
    <ligand>
        <name>heme</name>
        <dbReference type="ChEBI" id="CHEBI:30413"/>
    </ligand>
    <ligandPart>
        <name>Fe</name>
        <dbReference type="ChEBI" id="CHEBI:18248"/>
    </ligandPart>
</feature>
<evidence type="ECO:0000313" key="16">
    <source>
        <dbReference type="Proteomes" id="UP000824782"/>
    </source>
</evidence>